<dbReference type="RefSeq" id="WP_057778097.1">
    <property type="nucleotide sequence ID" value="NZ_JAGGJQ010000003.1"/>
</dbReference>
<dbReference type="Proteomes" id="UP001231587">
    <property type="component" value="Unassembled WGS sequence"/>
</dbReference>
<accession>A0A9X1CAX1</accession>
<evidence type="ECO:0008006" key="5">
    <source>
        <dbReference type="Google" id="ProtNLM"/>
    </source>
</evidence>
<evidence type="ECO:0000313" key="1">
    <source>
        <dbReference type="EMBL" id="MBP1839447.1"/>
    </source>
</evidence>
<dbReference type="EMBL" id="JAGGJQ010000003">
    <property type="protein sequence ID" value="MBP1839447.1"/>
    <property type="molecule type" value="Genomic_DNA"/>
</dbReference>
<organism evidence="1 3">
    <name type="scientific">Formosa algae</name>
    <dbReference type="NCBI Taxonomy" id="225843"/>
    <lineage>
        <taxon>Bacteria</taxon>
        <taxon>Pseudomonadati</taxon>
        <taxon>Bacteroidota</taxon>
        <taxon>Flavobacteriia</taxon>
        <taxon>Flavobacteriales</taxon>
        <taxon>Flavobacteriaceae</taxon>
        <taxon>Formosa</taxon>
    </lineage>
</organism>
<dbReference type="Proteomes" id="UP001138672">
    <property type="component" value="Unassembled WGS sequence"/>
</dbReference>
<dbReference type="EMBL" id="JAUSUU010000003">
    <property type="protein sequence ID" value="MDQ0334751.1"/>
    <property type="molecule type" value="Genomic_DNA"/>
</dbReference>
<gene>
    <name evidence="1" type="ORF">J2Z56_001358</name>
    <name evidence="2" type="ORF">J2Z57_001184</name>
</gene>
<reference evidence="1" key="1">
    <citation type="submission" date="2021-03" db="EMBL/GenBank/DDBJ databases">
        <title>Genomic Encyclopedia of Type Strains, Phase IV (KMG-IV): sequencing the most valuable type-strain genomes for metagenomic binning, comparative biology and taxonomic classification.</title>
        <authorList>
            <person name="Goeker M."/>
        </authorList>
    </citation>
    <scope>NUCLEOTIDE SEQUENCE</scope>
    <source>
        <strain evidence="1">DSM 15523</strain>
        <strain evidence="2 4">DSM 16476</strain>
    </source>
</reference>
<evidence type="ECO:0000313" key="3">
    <source>
        <dbReference type="Proteomes" id="UP001138672"/>
    </source>
</evidence>
<sequence>MIISDEFAKHESDFIAKYQNKGYTANYRVKDGELIDLDTKETFKTSEVKVVAEHRYEGMSNPSDMSILYVIETPTESKGTFLTGFGPSANLDEAEFFKAIPDENYSEDSNILTDE</sequence>
<comment type="caution">
    <text evidence="1">The sequence shown here is derived from an EMBL/GenBank/DDBJ whole genome shotgun (WGS) entry which is preliminary data.</text>
</comment>
<name>A0A9X1CAX1_9FLAO</name>
<proteinExistence type="predicted"/>
<protein>
    <recommendedName>
        <fullName evidence="5">Phosphoribosylpyrophosphate synthetase</fullName>
    </recommendedName>
</protein>
<keyword evidence="4" id="KW-1185">Reference proteome</keyword>
<evidence type="ECO:0000313" key="2">
    <source>
        <dbReference type="EMBL" id="MDQ0334751.1"/>
    </source>
</evidence>
<evidence type="ECO:0000313" key="4">
    <source>
        <dbReference type="Proteomes" id="UP001231587"/>
    </source>
</evidence>
<dbReference type="AlphaFoldDB" id="A0A9X1CAX1"/>